<organism evidence="2 3">
    <name type="scientific">Sphingomonas tabacisoli</name>
    <dbReference type="NCBI Taxonomy" id="2249466"/>
    <lineage>
        <taxon>Bacteria</taxon>
        <taxon>Pseudomonadati</taxon>
        <taxon>Pseudomonadota</taxon>
        <taxon>Alphaproteobacteria</taxon>
        <taxon>Sphingomonadales</taxon>
        <taxon>Sphingomonadaceae</taxon>
        <taxon>Sphingomonas</taxon>
    </lineage>
</organism>
<accession>A0ABW4I1C8</accession>
<dbReference type="Gene3D" id="3.20.20.140">
    <property type="entry name" value="Metal-dependent hydrolases"/>
    <property type="match status" value="2"/>
</dbReference>
<proteinExistence type="predicted"/>
<dbReference type="InterPro" id="IPR051781">
    <property type="entry name" value="Metallo-dep_Hydrolase"/>
</dbReference>
<name>A0ABW4I1C8_9SPHN</name>
<evidence type="ECO:0000313" key="3">
    <source>
        <dbReference type="Proteomes" id="UP001597115"/>
    </source>
</evidence>
<dbReference type="EMBL" id="JBHUDY010000001">
    <property type="protein sequence ID" value="MFD1611693.1"/>
    <property type="molecule type" value="Genomic_DNA"/>
</dbReference>
<keyword evidence="3" id="KW-1185">Reference proteome</keyword>
<dbReference type="RefSeq" id="WP_380888277.1">
    <property type="nucleotide sequence ID" value="NZ_JBHUDY010000001.1"/>
</dbReference>
<sequence>MLAFAALLATPALAETIAITGGTVALGDGSAPVQGGTVVIRDGRIVAAGPGVGVPAGARTIDATGKWVAPGFVAGFSRVGLVEVDAVDPTNDTQARNSPYSAAIDVEPGINPRVSAIAVSRLGGVTRAIVAPTATHSIFAGQGAVIDTAVHPDAVTVPRAFQFAELGEDGAQAAGGSRPAAYLQFRSSLAAAQRYARNPAGYNGDSKDALLNRADAAALVPVVTGKMPLLVHVESGNDIRNVLKLKREFPALKLVLVGAAEGWTVARDIAAANVPVIANALTDLPAAFETLAATQSNIGRMKQAGVRVSIGMNGDDEARQARYAPQYAGNLVALTKIPGAAGLSWGDALAAITSAPADALGLAGEIGSLRAGRRADVVLWDGDPLELSSHAERVWIDGVEQPMVDRQTKLRDRYAVPQEGELPKAYER</sequence>
<reference evidence="3" key="1">
    <citation type="journal article" date="2019" name="Int. J. Syst. Evol. Microbiol.">
        <title>The Global Catalogue of Microorganisms (GCM) 10K type strain sequencing project: providing services to taxonomists for standard genome sequencing and annotation.</title>
        <authorList>
            <consortium name="The Broad Institute Genomics Platform"/>
            <consortium name="The Broad Institute Genome Sequencing Center for Infectious Disease"/>
            <person name="Wu L."/>
            <person name="Ma J."/>
        </authorList>
    </citation>
    <scope>NUCLEOTIDE SEQUENCE [LARGE SCALE GENOMIC DNA]</scope>
    <source>
        <strain evidence="3">CGMCC 1.16275</strain>
    </source>
</reference>
<dbReference type="PANTHER" id="PTHR43135">
    <property type="entry name" value="ALPHA-D-RIBOSE 1-METHYLPHOSPHONATE 5-TRIPHOSPHATE DIPHOSPHATASE"/>
    <property type="match status" value="1"/>
</dbReference>
<dbReference type="Proteomes" id="UP001597115">
    <property type="component" value="Unassembled WGS sequence"/>
</dbReference>
<dbReference type="PANTHER" id="PTHR43135:SF3">
    <property type="entry name" value="ALPHA-D-RIBOSE 1-METHYLPHOSPHONATE 5-TRIPHOSPHATE DIPHOSPHATASE"/>
    <property type="match status" value="1"/>
</dbReference>
<evidence type="ECO:0000259" key="1">
    <source>
        <dbReference type="Pfam" id="PF01979"/>
    </source>
</evidence>
<dbReference type="InterPro" id="IPR011059">
    <property type="entry name" value="Metal-dep_hydrolase_composite"/>
</dbReference>
<feature type="domain" description="Amidohydrolase-related" evidence="1">
    <location>
        <begin position="274"/>
        <end position="388"/>
    </location>
</feature>
<dbReference type="Pfam" id="PF01979">
    <property type="entry name" value="Amidohydro_1"/>
    <property type="match status" value="1"/>
</dbReference>
<dbReference type="SUPFAM" id="SSF51556">
    <property type="entry name" value="Metallo-dependent hydrolases"/>
    <property type="match status" value="1"/>
</dbReference>
<dbReference type="InterPro" id="IPR032466">
    <property type="entry name" value="Metal_Hydrolase"/>
</dbReference>
<comment type="caution">
    <text evidence="2">The sequence shown here is derived from an EMBL/GenBank/DDBJ whole genome shotgun (WGS) entry which is preliminary data.</text>
</comment>
<evidence type="ECO:0000313" key="2">
    <source>
        <dbReference type="EMBL" id="MFD1611693.1"/>
    </source>
</evidence>
<gene>
    <name evidence="2" type="ORF">ACFSCW_07765</name>
</gene>
<protein>
    <submittedName>
        <fullName evidence="2">Amidohydrolase family protein</fullName>
    </submittedName>
</protein>
<dbReference type="SUPFAM" id="SSF51338">
    <property type="entry name" value="Composite domain of metallo-dependent hydrolases"/>
    <property type="match status" value="1"/>
</dbReference>
<dbReference type="InterPro" id="IPR006680">
    <property type="entry name" value="Amidohydro-rel"/>
</dbReference>